<dbReference type="SUPFAM" id="SSF49265">
    <property type="entry name" value="Fibronectin type III"/>
    <property type="match status" value="2"/>
</dbReference>
<evidence type="ECO:0000256" key="6">
    <source>
        <dbReference type="ARBA" id="ARBA00023136"/>
    </source>
</evidence>
<proteinExistence type="predicted"/>
<feature type="region of interest" description="Disordered" evidence="8">
    <location>
        <begin position="478"/>
        <end position="538"/>
    </location>
</feature>
<evidence type="ECO:0000313" key="12">
    <source>
        <dbReference type="EMBL" id="CAF3653055.1"/>
    </source>
</evidence>
<dbReference type="Proteomes" id="UP000681722">
    <property type="component" value="Unassembled WGS sequence"/>
</dbReference>
<feature type="domain" description="Fibronectin type-III" evidence="10">
    <location>
        <begin position="148"/>
        <end position="245"/>
    </location>
</feature>
<keyword evidence="6 9" id="KW-0472">Membrane</keyword>
<evidence type="ECO:0000256" key="9">
    <source>
        <dbReference type="SAM" id="Phobius"/>
    </source>
</evidence>
<dbReference type="InterPro" id="IPR050449">
    <property type="entry name" value="Ephrin_rcpt_TKs"/>
</dbReference>
<keyword evidence="13" id="KW-1185">Reference proteome</keyword>
<evidence type="ECO:0000313" key="13">
    <source>
        <dbReference type="Proteomes" id="UP000663829"/>
    </source>
</evidence>
<feature type="domain" description="Fibronectin type-III" evidence="10">
    <location>
        <begin position="246"/>
        <end position="340"/>
    </location>
</feature>
<keyword evidence="2 9" id="KW-0812">Transmembrane</keyword>
<dbReference type="PANTHER" id="PTHR46877:SF14">
    <property type="entry name" value="RECEPTOR PROTEIN-TYROSINE KINASE"/>
    <property type="match status" value="1"/>
</dbReference>
<evidence type="ECO:0000259" key="10">
    <source>
        <dbReference type="PROSITE" id="PS50853"/>
    </source>
</evidence>
<keyword evidence="4" id="KW-0067">ATP-binding</keyword>
<dbReference type="CDD" id="cd00063">
    <property type="entry name" value="FN3"/>
    <property type="match status" value="3"/>
</dbReference>
<dbReference type="GO" id="GO:0005886">
    <property type="term" value="C:plasma membrane"/>
    <property type="evidence" value="ECO:0007669"/>
    <property type="project" value="TreeGrafter"/>
</dbReference>
<accession>A0A813WSN1</accession>
<comment type="subcellular location">
    <subcellularLocation>
        <location evidence="1">Membrane</location>
        <topology evidence="1">Single-pass membrane protein</topology>
    </subcellularLocation>
</comment>
<evidence type="ECO:0000313" key="11">
    <source>
        <dbReference type="EMBL" id="CAF0865557.1"/>
    </source>
</evidence>
<reference evidence="11" key="1">
    <citation type="submission" date="2021-02" db="EMBL/GenBank/DDBJ databases">
        <authorList>
            <person name="Nowell W R."/>
        </authorList>
    </citation>
    <scope>NUCLEOTIDE SEQUENCE</scope>
</reference>
<dbReference type="InterPro" id="IPR036116">
    <property type="entry name" value="FN3_sf"/>
</dbReference>
<dbReference type="Gene3D" id="2.60.40.10">
    <property type="entry name" value="Immunoglobulins"/>
    <property type="match status" value="3"/>
</dbReference>
<dbReference type="EMBL" id="CAJOBC010001072">
    <property type="protein sequence ID" value="CAF3653055.1"/>
    <property type="molecule type" value="Genomic_DNA"/>
</dbReference>
<name>A0A813WSN1_9BILA</name>
<dbReference type="GO" id="GO:0007411">
    <property type="term" value="P:axon guidance"/>
    <property type="evidence" value="ECO:0007669"/>
    <property type="project" value="TreeGrafter"/>
</dbReference>
<feature type="compositionally biased region" description="Polar residues" evidence="8">
    <location>
        <begin position="497"/>
        <end position="530"/>
    </location>
</feature>
<organism evidence="11 13">
    <name type="scientific">Didymodactylos carnosus</name>
    <dbReference type="NCBI Taxonomy" id="1234261"/>
    <lineage>
        <taxon>Eukaryota</taxon>
        <taxon>Metazoa</taxon>
        <taxon>Spiralia</taxon>
        <taxon>Gnathifera</taxon>
        <taxon>Rotifera</taxon>
        <taxon>Eurotatoria</taxon>
        <taxon>Bdelloidea</taxon>
        <taxon>Philodinida</taxon>
        <taxon>Philodinidae</taxon>
        <taxon>Didymodactylos</taxon>
    </lineage>
</organism>
<protein>
    <recommendedName>
        <fullName evidence="10">Fibronectin type-III domain-containing protein</fullName>
    </recommendedName>
</protein>
<evidence type="ECO:0000256" key="1">
    <source>
        <dbReference type="ARBA" id="ARBA00004167"/>
    </source>
</evidence>
<dbReference type="EMBL" id="CAJNOQ010001072">
    <property type="protein sequence ID" value="CAF0865557.1"/>
    <property type="molecule type" value="Genomic_DNA"/>
</dbReference>
<dbReference type="SMART" id="SM00060">
    <property type="entry name" value="FN3"/>
    <property type="match status" value="3"/>
</dbReference>
<dbReference type="GO" id="GO:0005005">
    <property type="term" value="F:transmembrane-ephrin receptor activity"/>
    <property type="evidence" value="ECO:0007669"/>
    <property type="project" value="TreeGrafter"/>
</dbReference>
<evidence type="ECO:0000256" key="5">
    <source>
        <dbReference type="ARBA" id="ARBA00022989"/>
    </source>
</evidence>
<dbReference type="GO" id="GO:0005524">
    <property type="term" value="F:ATP binding"/>
    <property type="evidence" value="ECO:0007669"/>
    <property type="project" value="UniProtKB-KW"/>
</dbReference>
<feature type="region of interest" description="Disordered" evidence="8">
    <location>
        <begin position="408"/>
        <end position="428"/>
    </location>
</feature>
<dbReference type="OrthoDB" id="5835702at2759"/>
<evidence type="ECO:0000256" key="7">
    <source>
        <dbReference type="ARBA" id="ARBA00023170"/>
    </source>
</evidence>
<evidence type="ECO:0000256" key="2">
    <source>
        <dbReference type="ARBA" id="ARBA00022692"/>
    </source>
</evidence>
<dbReference type="AlphaFoldDB" id="A0A813WSN1"/>
<evidence type="ECO:0000256" key="8">
    <source>
        <dbReference type="SAM" id="MobiDB-lite"/>
    </source>
</evidence>
<feature type="domain" description="Fibronectin type-III" evidence="10">
    <location>
        <begin position="46"/>
        <end position="139"/>
    </location>
</feature>
<keyword evidence="5 9" id="KW-1133">Transmembrane helix</keyword>
<dbReference type="InterPro" id="IPR013783">
    <property type="entry name" value="Ig-like_fold"/>
</dbReference>
<dbReference type="GO" id="GO:0030425">
    <property type="term" value="C:dendrite"/>
    <property type="evidence" value="ECO:0007669"/>
    <property type="project" value="TreeGrafter"/>
</dbReference>
<comment type="caution">
    <text evidence="11">The sequence shown here is derived from an EMBL/GenBank/DDBJ whole genome shotgun (WGS) entry which is preliminary data.</text>
</comment>
<keyword evidence="3" id="KW-0547">Nucleotide-binding</keyword>
<feature type="region of interest" description="Disordered" evidence="8">
    <location>
        <begin position="600"/>
        <end position="640"/>
    </location>
</feature>
<dbReference type="Proteomes" id="UP000663829">
    <property type="component" value="Unassembled WGS sequence"/>
</dbReference>
<sequence>MFMSVILVDNITVSAVSNNDRRSSADVQRGHLVSSRSDSLNSDYIRDRLPKIEMNATSHSIILTLHPPTIKDPTIKKYRIQYGVYDPYQHTLTISISQTTVTIDKLEANKKYIFSMTPITENGDVVLDTQFYDFQMPPEDDDRQAPKTPLELNVITRSKNSVLLQWSDEEYPKSTRLPSSRRYKIRINELHRGQIGKQEELTSNEQSFLIENLKQLTNYEFAVKTLDNDLESDYSLSIEYANAIYPPKQLNIITDDATNPLKVTLTWQSPDDSDGIRSYIIYYIDQTTNQQQQTTTHSDVTQTVISNLKPNTKYLFKIVSTNRFNDESSAETKIYKTPTVFDGSYSNSDDIAIDKSVKHPKEQRGFILSTNSPWLSIIAIAGVAVLCTILFSVILCLCCRRRRSSKAKQNQRRFSATSNTNLNMNTSSSVMKPTDIWAGADHSLVHENNNHNSGTTIRNNSIERHYDGSACSSGTMQRCHHHHLHQQHEIQPLTGGNDLQQRHSYVPSNDGSSSAADVSTTNNKMINQRSRPIAMPFDQTTQLKDRKSMKNLPMAAAFPIPNTLLNTTLGDRQLHQHLQQQQLTVRPVQQKVQYIARPNEHSIGSAPSSPDYQHSPSISSNNSNTNNNPHLMAQSTTGGVYDKVTPNDIVANNQRTLLLSSKPNLRSFTVPVAPPVVPPLLQKQQVHVQPNIQNKPPFRSPNRAVLATYSKGLNIKQTYDGVKSTDNLAEKKFLSNEPSDVNPIALEEFEKDLHDLVARDFIVPKQQYNF</sequence>
<evidence type="ECO:0000256" key="3">
    <source>
        <dbReference type="ARBA" id="ARBA00022741"/>
    </source>
</evidence>
<feature type="compositionally biased region" description="Polar residues" evidence="8">
    <location>
        <begin position="605"/>
        <end position="614"/>
    </location>
</feature>
<evidence type="ECO:0000256" key="4">
    <source>
        <dbReference type="ARBA" id="ARBA00022840"/>
    </source>
</evidence>
<dbReference type="PANTHER" id="PTHR46877">
    <property type="entry name" value="EPH RECEPTOR A5"/>
    <property type="match status" value="1"/>
</dbReference>
<feature type="compositionally biased region" description="Low complexity" evidence="8">
    <location>
        <begin position="615"/>
        <end position="628"/>
    </location>
</feature>
<keyword evidence="7" id="KW-0675">Receptor</keyword>
<feature type="transmembrane region" description="Helical" evidence="9">
    <location>
        <begin position="374"/>
        <end position="399"/>
    </location>
</feature>
<feature type="compositionally biased region" description="Low complexity" evidence="8">
    <location>
        <begin position="417"/>
        <end position="428"/>
    </location>
</feature>
<dbReference type="Pfam" id="PF00041">
    <property type="entry name" value="fn3"/>
    <property type="match status" value="2"/>
</dbReference>
<dbReference type="PROSITE" id="PS50853">
    <property type="entry name" value="FN3"/>
    <property type="match status" value="3"/>
</dbReference>
<gene>
    <name evidence="11" type="ORF">GPM918_LOCUS6818</name>
    <name evidence="12" type="ORF">SRO942_LOCUS6818</name>
</gene>
<dbReference type="InterPro" id="IPR003961">
    <property type="entry name" value="FN3_dom"/>
</dbReference>